<keyword evidence="1" id="KW-1133">Transmembrane helix</keyword>
<name>A0A6C0HTE9_9ZZZZ</name>
<organism evidence="2">
    <name type="scientific">viral metagenome</name>
    <dbReference type="NCBI Taxonomy" id="1070528"/>
    <lineage>
        <taxon>unclassified sequences</taxon>
        <taxon>metagenomes</taxon>
        <taxon>organismal metagenomes</taxon>
    </lineage>
</organism>
<reference evidence="2" key="1">
    <citation type="journal article" date="2020" name="Nature">
        <title>Giant virus diversity and host interactions through global metagenomics.</title>
        <authorList>
            <person name="Schulz F."/>
            <person name="Roux S."/>
            <person name="Paez-Espino D."/>
            <person name="Jungbluth S."/>
            <person name="Walsh D.A."/>
            <person name="Denef V.J."/>
            <person name="McMahon K.D."/>
            <person name="Konstantinidis K.T."/>
            <person name="Eloe-Fadrosh E.A."/>
            <person name="Kyrpides N.C."/>
            <person name="Woyke T."/>
        </authorList>
    </citation>
    <scope>NUCLEOTIDE SEQUENCE</scope>
    <source>
        <strain evidence="2">GVMAG-M-3300023184-16</strain>
    </source>
</reference>
<evidence type="ECO:0000313" key="2">
    <source>
        <dbReference type="EMBL" id="QHT83961.1"/>
    </source>
</evidence>
<feature type="transmembrane region" description="Helical" evidence="1">
    <location>
        <begin position="12"/>
        <end position="32"/>
    </location>
</feature>
<dbReference type="EMBL" id="MN740015">
    <property type="protein sequence ID" value="QHT83961.1"/>
    <property type="molecule type" value="Genomic_DNA"/>
</dbReference>
<keyword evidence="1" id="KW-0472">Membrane</keyword>
<evidence type="ECO:0008006" key="3">
    <source>
        <dbReference type="Google" id="ProtNLM"/>
    </source>
</evidence>
<sequence>MLYDRCMKRSNYKPLEWMVLGCILIVIFYLLYKLFSPELLLSEPYNVKKRFQESMDNMSKEEPPSVEFPFKNIYDEQGRKLNIICISAPFRETNHELLYESYKNAGWNIIGISSYLEFPYKINNPHEDRFHEERKHDYVSMVSAWIHCFRDPGYKLQYSGLPLLLMSEADLKNVEHYKPDPSIQKQYDFIYICLDDNEQCTPGWNWYIRSWDLAKQCLEVMCSKYHLKGVIVGRTNCEFTDKCTGIVKTVPFLPFHEFQTEMQKCRFLFAPNVSDASPRVITEAMLYDMPVLVNQNIVGGWTNVISGVTGEFFTNEHDISPALDRILSPEVKYSPREWFVNHRGLEHSGKELAQFLKTNYPNINHPDIQHAYI</sequence>
<proteinExistence type="predicted"/>
<keyword evidence="1" id="KW-0812">Transmembrane</keyword>
<evidence type="ECO:0000256" key="1">
    <source>
        <dbReference type="SAM" id="Phobius"/>
    </source>
</evidence>
<dbReference type="Gene3D" id="3.40.50.2000">
    <property type="entry name" value="Glycogen Phosphorylase B"/>
    <property type="match status" value="1"/>
</dbReference>
<dbReference type="AlphaFoldDB" id="A0A6C0HTE9"/>
<dbReference type="SUPFAM" id="SSF53756">
    <property type="entry name" value="UDP-Glycosyltransferase/glycogen phosphorylase"/>
    <property type="match status" value="1"/>
</dbReference>
<accession>A0A6C0HTE9</accession>
<protein>
    <recommendedName>
        <fullName evidence="3">Glycosyl transferase family 1 domain-containing protein</fullName>
    </recommendedName>
</protein>